<comment type="catalytic activity">
    <reaction evidence="11">
        <text>a 2-oxocarboxylate + L-ornithine = L-glutamate 5-semialdehyde + an L-alpha-amino acid</text>
        <dbReference type="Rhea" id="RHEA:13877"/>
        <dbReference type="ChEBI" id="CHEBI:35179"/>
        <dbReference type="ChEBI" id="CHEBI:46911"/>
        <dbReference type="ChEBI" id="CHEBI:58066"/>
        <dbReference type="ChEBI" id="CHEBI:59869"/>
        <dbReference type="EC" id="2.6.1.13"/>
    </reaction>
</comment>
<dbReference type="InterPro" id="IPR034757">
    <property type="entry name" value="Ornith_aminotrans_bact"/>
</dbReference>
<reference evidence="12 13" key="1">
    <citation type="submission" date="2015-01" db="EMBL/GenBank/DDBJ databases">
        <title>Paenibacillus swuensis/DY6/whole genome sequencing.</title>
        <authorList>
            <person name="Kim M.K."/>
            <person name="Srinivasan S."/>
            <person name="Lee J.-J."/>
        </authorList>
    </citation>
    <scope>NUCLEOTIDE SEQUENCE [LARGE SCALE GENOMIC DNA]</scope>
    <source>
        <strain evidence="12 13">DY6</strain>
    </source>
</reference>
<dbReference type="InterPro" id="IPR005814">
    <property type="entry name" value="Aminotrans_3"/>
</dbReference>
<name>A0A172TE98_9BACL</name>
<keyword evidence="4 11" id="KW-0963">Cytoplasm</keyword>
<evidence type="ECO:0000256" key="4">
    <source>
        <dbReference type="ARBA" id="ARBA00022490"/>
    </source>
</evidence>
<comment type="function">
    <text evidence="11">Catalyzes the interconversion of ornithine to glutamate semialdehyde.</text>
</comment>
<dbReference type="FunFam" id="3.40.640.10:FF:000011">
    <property type="entry name" value="Ornithine aminotransferase"/>
    <property type="match status" value="1"/>
</dbReference>
<dbReference type="AlphaFoldDB" id="A0A172TE98"/>
<keyword evidence="13" id="KW-1185">Reference proteome</keyword>
<feature type="modified residue" description="N6-(pyridoxal phosphate)lysine" evidence="11">
    <location>
        <position position="255"/>
    </location>
</feature>
<dbReference type="InterPro" id="IPR010164">
    <property type="entry name" value="Orn_aminotrans"/>
</dbReference>
<accession>A0A172TE98</accession>
<keyword evidence="7 11" id="KW-0641">Proline biosynthesis</keyword>
<dbReference type="NCBIfam" id="TIGR01885">
    <property type="entry name" value="Orn_aminotrans"/>
    <property type="match status" value="1"/>
</dbReference>
<dbReference type="CDD" id="cd00610">
    <property type="entry name" value="OAT_like"/>
    <property type="match status" value="1"/>
</dbReference>
<dbReference type="RefSeq" id="WP_068603932.1">
    <property type="nucleotide sequence ID" value="NZ_CP011388.1"/>
</dbReference>
<protein>
    <recommendedName>
        <fullName evidence="3 11">Ornithine aminotransferase</fullName>
        <shortName evidence="11">OAT</shortName>
        <ecNumber evidence="3 11">2.6.1.13</ecNumber>
    </recommendedName>
    <alternativeName>
        <fullName evidence="10 11">Ornithine--oxo-acid aminotransferase</fullName>
    </alternativeName>
</protein>
<dbReference type="UniPathway" id="UPA00098">
    <property type="reaction ID" value="UER00358"/>
</dbReference>
<dbReference type="EC" id="2.6.1.13" evidence="3 11"/>
<dbReference type="EMBL" id="CP011388">
    <property type="protein sequence ID" value="ANE45368.1"/>
    <property type="molecule type" value="Genomic_DNA"/>
</dbReference>
<comment type="cofactor">
    <cofactor evidence="1 11">
        <name>pyridoxal 5'-phosphate</name>
        <dbReference type="ChEBI" id="CHEBI:597326"/>
    </cofactor>
</comment>
<dbReference type="KEGG" id="pswu:SY83_02420"/>
<dbReference type="InterPro" id="IPR015422">
    <property type="entry name" value="PyrdxlP-dep_Trfase_small"/>
</dbReference>
<dbReference type="GO" id="GO:0005737">
    <property type="term" value="C:cytoplasm"/>
    <property type="evidence" value="ECO:0007669"/>
    <property type="project" value="UniProtKB-SubCell"/>
</dbReference>
<dbReference type="InterPro" id="IPR015424">
    <property type="entry name" value="PyrdxlP-dep_Trfase"/>
</dbReference>
<dbReference type="PIRSF" id="PIRSF000521">
    <property type="entry name" value="Transaminase_4ab_Lys_Orn"/>
    <property type="match status" value="1"/>
</dbReference>
<dbReference type="Proteomes" id="UP000076927">
    <property type="component" value="Chromosome"/>
</dbReference>
<comment type="pathway">
    <text evidence="2 11">Amino-acid biosynthesis; L-proline biosynthesis; L-glutamate 5-semialdehyde from L-ornithine: step 1/1.</text>
</comment>
<keyword evidence="8 11" id="KW-0808">Transferase</keyword>
<dbReference type="Gene3D" id="3.90.1150.10">
    <property type="entry name" value="Aspartate Aminotransferase, domain 1"/>
    <property type="match status" value="1"/>
</dbReference>
<evidence type="ECO:0000256" key="11">
    <source>
        <dbReference type="HAMAP-Rule" id="MF_01689"/>
    </source>
</evidence>
<dbReference type="GO" id="GO:0030170">
    <property type="term" value="F:pyridoxal phosphate binding"/>
    <property type="evidence" value="ECO:0007669"/>
    <property type="project" value="UniProtKB-UniRule"/>
</dbReference>
<comment type="similarity">
    <text evidence="11">Belongs to the class-III pyridoxal-phosphate-dependent aminotransferase family. OAT subfamily.</text>
</comment>
<evidence type="ECO:0000256" key="8">
    <source>
        <dbReference type="ARBA" id="ARBA00022679"/>
    </source>
</evidence>
<evidence type="ECO:0000256" key="5">
    <source>
        <dbReference type="ARBA" id="ARBA00022576"/>
    </source>
</evidence>
<dbReference type="PANTHER" id="PTHR11986">
    <property type="entry name" value="AMINOTRANSFERASE CLASS III"/>
    <property type="match status" value="1"/>
</dbReference>
<keyword evidence="6 11" id="KW-0028">Amino-acid biosynthesis</keyword>
<dbReference type="InterPro" id="IPR049704">
    <property type="entry name" value="Aminotrans_3_PPA_site"/>
</dbReference>
<dbReference type="GO" id="GO:0042802">
    <property type="term" value="F:identical protein binding"/>
    <property type="evidence" value="ECO:0007669"/>
    <property type="project" value="TreeGrafter"/>
</dbReference>
<dbReference type="STRING" id="1178515.SY83_02420"/>
<evidence type="ECO:0000313" key="13">
    <source>
        <dbReference type="Proteomes" id="UP000076927"/>
    </source>
</evidence>
<dbReference type="NCBIfam" id="NF003145">
    <property type="entry name" value="PRK04073.1"/>
    <property type="match status" value="1"/>
</dbReference>
<sequence length="403" mass="43985">MTQTNRIIEQTEKFGAHNYHPLPIVISKAEGVWVEDPEGNRYMDMLSAYSALNQGHRHPRIIQALKDQADKVTLTSRAFHNDQLGEFYEKLSALTGKTMILPMNTGAEAVETAVKAVRRWAYNIKGVPANQAEIIVCEGNFHGRTITVTSFSSSEEYKEGFGPFTPGFRIIPYGDIEALKAAITPNTAAFLVEPIQGEAGIVIPEEGFLKQAKALCEENRVLFVADEIQTGFGRTGRVFATDWEDIKADVYIMGKALGGGVFPISAVAADEEVLGVFGPGSHGSTFGGNPLGCAVAIASLDVLEEEGLVKRSLELGEYFITKLREINNPAIVDIRGRGLFIGVELSGAARPYCEKLKELGLLCKETHETTIRFAPPLVISQEDLDWAIERIKQVLSVSEAAAK</sequence>
<evidence type="ECO:0000256" key="2">
    <source>
        <dbReference type="ARBA" id="ARBA00004998"/>
    </source>
</evidence>
<evidence type="ECO:0000256" key="6">
    <source>
        <dbReference type="ARBA" id="ARBA00022605"/>
    </source>
</evidence>
<dbReference type="PANTHER" id="PTHR11986:SF18">
    <property type="entry name" value="ORNITHINE AMINOTRANSFERASE, MITOCHONDRIAL"/>
    <property type="match status" value="1"/>
</dbReference>
<dbReference type="SUPFAM" id="SSF53383">
    <property type="entry name" value="PLP-dependent transferases"/>
    <property type="match status" value="1"/>
</dbReference>
<evidence type="ECO:0000256" key="10">
    <source>
        <dbReference type="ARBA" id="ARBA00030587"/>
    </source>
</evidence>
<evidence type="ECO:0000256" key="3">
    <source>
        <dbReference type="ARBA" id="ARBA00012924"/>
    </source>
</evidence>
<dbReference type="InterPro" id="IPR015421">
    <property type="entry name" value="PyrdxlP-dep_Trfase_major"/>
</dbReference>
<comment type="subcellular location">
    <subcellularLocation>
        <location evidence="11">Cytoplasm</location>
    </subcellularLocation>
</comment>
<evidence type="ECO:0000256" key="9">
    <source>
        <dbReference type="ARBA" id="ARBA00022898"/>
    </source>
</evidence>
<dbReference type="GO" id="GO:0055129">
    <property type="term" value="P:L-proline biosynthetic process"/>
    <property type="evidence" value="ECO:0007669"/>
    <property type="project" value="UniProtKB-UniRule"/>
</dbReference>
<dbReference type="HAMAP" id="MF_01689">
    <property type="entry name" value="Ornith_aminotrans_3"/>
    <property type="match status" value="1"/>
</dbReference>
<dbReference type="GO" id="GO:0004587">
    <property type="term" value="F:ornithine aminotransferase activity"/>
    <property type="evidence" value="ECO:0007669"/>
    <property type="project" value="UniProtKB-UniRule"/>
</dbReference>
<dbReference type="Pfam" id="PF00202">
    <property type="entry name" value="Aminotran_3"/>
    <property type="match status" value="1"/>
</dbReference>
<dbReference type="PROSITE" id="PS00600">
    <property type="entry name" value="AA_TRANSFER_CLASS_3"/>
    <property type="match status" value="1"/>
</dbReference>
<organism evidence="12 13">
    <name type="scientific">Paenibacillus swuensis</name>
    <dbReference type="NCBI Taxonomy" id="1178515"/>
    <lineage>
        <taxon>Bacteria</taxon>
        <taxon>Bacillati</taxon>
        <taxon>Bacillota</taxon>
        <taxon>Bacilli</taxon>
        <taxon>Bacillales</taxon>
        <taxon>Paenibacillaceae</taxon>
        <taxon>Paenibacillus</taxon>
    </lineage>
</organism>
<dbReference type="InterPro" id="IPR050103">
    <property type="entry name" value="Class-III_PLP-dep_AT"/>
</dbReference>
<evidence type="ECO:0000256" key="1">
    <source>
        <dbReference type="ARBA" id="ARBA00001933"/>
    </source>
</evidence>
<dbReference type="Gene3D" id="3.40.640.10">
    <property type="entry name" value="Type I PLP-dependent aspartate aminotransferase-like (Major domain)"/>
    <property type="match status" value="1"/>
</dbReference>
<keyword evidence="5 11" id="KW-0032">Aminotransferase</keyword>
<evidence type="ECO:0000256" key="7">
    <source>
        <dbReference type="ARBA" id="ARBA00022650"/>
    </source>
</evidence>
<evidence type="ECO:0000313" key="12">
    <source>
        <dbReference type="EMBL" id="ANE45368.1"/>
    </source>
</evidence>
<dbReference type="OrthoDB" id="9807885at2"/>
<gene>
    <name evidence="11 12" type="primary">rocD</name>
    <name evidence="12" type="ORF">SY83_02420</name>
</gene>
<proteinExistence type="inferred from homology"/>
<dbReference type="PATRIC" id="fig|1178515.4.peg.469"/>
<keyword evidence="9 11" id="KW-0663">Pyridoxal phosphate</keyword>